<evidence type="ECO:0000313" key="8">
    <source>
        <dbReference type="Proteomes" id="UP000244527"/>
    </source>
</evidence>
<dbReference type="InterPro" id="IPR017941">
    <property type="entry name" value="Rieske_2Fe-2S"/>
</dbReference>
<dbReference type="GO" id="GO:0051537">
    <property type="term" value="F:2 iron, 2 sulfur cluster binding"/>
    <property type="evidence" value="ECO:0007669"/>
    <property type="project" value="UniProtKB-KW"/>
</dbReference>
<reference evidence="7 8" key="1">
    <citation type="submission" date="2017-04" db="EMBL/GenBank/DDBJ databases">
        <title>Compelte genome sequence of WV33.</title>
        <authorList>
            <person name="Lee P.C."/>
        </authorList>
    </citation>
    <scope>NUCLEOTIDE SEQUENCE [LARGE SCALE GENOMIC DNA]</scope>
    <source>
        <strain evidence="7 8">WV33</strain>
    </source>
</reference>
<dbReference type="SUPFAM" id="SSF50022">
    <property type="entry name" value="ISP domain"/>
    <property type="match status" value="1"/>
</dbReference>
<evidence type="ECO:0000256" key="5">
    <source>
        <dbReference type="SAM" id="SignalP"/>
    </source>
</evidence>
<evidence type="ECO:0000256" key="2">
    <source>
        <dbReference type="ARBA" id="ARBA00022723"/>
    </source>
</evidence>
<dbReference type="Proteomes" id="UP000244527">
    <property type="component" value="Chromosome"/>
</dbReference>
<evidence type="ECO:0000256" key="3">
    <source>
        <dbReference type="ARBA" id="ARBA00023004"/>
    </source>
</evidence>
<name>A0A2S1L9M9_9FLAO</name>
<evidence type="ECO:0000256" key="1">
    <source>
        <dbReference type="ARBA" id="ARBA00022714"/>
    </source>
</evidence>
<keyword evidence="8" id="KW-1185">Reference proteome</keyword>
<feature type="signal peptide" evidence="5">
    <location>
        <begin position="1"/>
        <end position="21"/>
    </location>
</feature>
<dbReference type="EMBL" id="CP020918">
    <property type="protein sequence ID" value="AWG20427.1"/>
    <property type="molecule type" value="Genomic_DNA"/>
</dbReference>
<sequence>MKKALFLVFTLAFLSSCSTNGVNNNNPFIPNYSINLTINTDLPAYSNLKFVSNSIYYAGVGAKGIYIFNTGSGYNAFDAACPNQAISACSTMTVNGINLVCPCDSEEYSLFTGLSTLKYPLKQYRVEVNGNSIRVYN</sequence>
<dbReference type="PROSITE" id="PS51296">
    <property type="entry name" value="RIESKE"/>
    <property type="match status" value="1"/>
</dbReference>
<dbReference type="GO" id="GO:0046872">
    <property type="term" value="F:metal ion binding"/>
    <property type="evidence" value="ECO:0007669"/>
    <property type="project" value="UniProtKB-KW"/>
</dbReference>
<protein>
    <recommendedName>
        <fullName evidence="6">Rieske domain-containing protein</fullName>
    </recommendedName>
</protein>
<dbReference type="Gene3D" id="2.102.10.10">
    <property type="entry name" value="Rieske [2Fe-2S] iron-sulphur domain"/>
    <property type="match status" value="1"/>
</dbReference>
<feature type="chain" id="PRO_5015751783" description="Rieske domain-containing protein" evidence="5">
    <location>
        <begin position="22"/>
        <end position="137"/>
    </location>
</feature>
<keyword evidence="3" id="KW-0408">Iron</keyword>
<dbReference type="RefSeq" id="WP_108739389.1">
    <property type="nucleotide sequence ID" value="NZ_CP020918.1"/>
</dbReference>
<keyword evidence="1" id="KW-0001">2Fe-2S</keyword>
<dbReference type="InterPro" id="IPR036922">
    <property type="entry name" value="Rieske_2Fe-2S_sf"/>
</dbReference>
<keyword evidence="4" id="KW-0411">Iron-sulfur</keyword>
<gene>
    <name evidence="7" type="ORF">FFWV33_02220</name>
</gene>
<dbReference type="AlphaFoldDB" id="A0A2S1L9M9"/>
<keyword evidence="5" id="KW-0732">Signal</keyword>
<evidence type="ECO:0000313" key="7">
    <source>
        <dbReference type="EMBL" id="AWG20427.1"/>
    </source>
</evidence>
<dbReference type="KEGG" id="ffa:FFWV33_02220"/>
<dbReference type="OrthoDB" id="1201186at2"/>
<organism evidence="7 8">
    <name type="scientific">Flavobacterium faecale</name>
    <dbReference type="NCBI Taxonomy" id="1355330"/>
    <lineage>
        <taxon>Bacteria</taxon>
        <taxon>Pseudomonadati</taxon>
        <taxon>Bacteroidota</taxon>
        <taxon>Flavobacteriia</taxon>
        <taxon>Flavobacteriales</taxon>
        <taxon>Flavobacteriaceae</taxon>
        <taxon>Flavobacterium</taxon>
    </lineage>
</organism>
<proteinExistence type="predicted"/>
<evidence type="ECO:0000256" key="4">
    <source>
        <dbReference type="ARBA" id="ARBA00023014"/>
    </source>
</evidence>
<evidence type="ECO:0000259" key="6">
    <source>
        <dbReference type="PROSITE" id="PS51296"/>
    </source>
</evidence>
<keyword evidence="2" id="KW-0479">Metal-binding</keyword>
<accession>A0A2S1L9M9</accession>
<feature type="domain" description="Rieske" evidence="6">
    <location>
        <begin position="60"/>
        <end position="135"/>
    </location>
</feature>
<dbReference type="PROSITE" id="PS51257">
    <property type="entry name" value="PROKAR_LIPOPROTEIN"/>
    <property type="match status" value="1"/>
</dbReference>